<organism evidence="5 6">
    <name type="scientific">Alkalicoccus urumqiensis</name>
    <name type="common">Bacillus urumqiensis</name>
    <dbReference type="NCBI Taxonomy" id="1548213"/>
    <lineage>
        <taxon>Bacteria</taxon>
        <taxon>Bacillati</taxon>
        <taxon>Bacillota</taxon>
        <taxon>Bacilli</taxon>
        <taxon>Bacillales</taxon>
        <taxon>Bacillaceae</taxon>
        <taxon>Alkalicoccus</taxon>
    </lineage>
</organism>
<dbReference type="Gene3D" id="1.10.10.10">
    <property type="entry name" value="Winged helix-like DNA-binding domain superfamily/Winged helix DNA-binding domain"/>
    <property type="match status" value="1"/>
</dbReference>
<comment type="caution">
    <text evidence="5">The sequence shown here is derived from an EMBL/GenBank/DDBJ whole genome shotgun (WGS) entry which is preliminary data.</text>
</comment>
<dbReference type="PANTHER" id="PTHR33204:SF37">
    <property type="entry name" value="HTH-TYPE TRANSCRIPTIONAL REGULATOR YODB"/>
    <property type="match status" value="1"/>
</dbReference>
<dbReference type="GO" id="GO:0003677">
    <property type="term" value="F:DNA binding"/>
    <property type="evidence" value="ECO:0007669"/>
    <property type="project" value="UniProtKB-KW"/>
</dbReference>
<accession>A0A2P6MGF5</accession>
<protein>
    <submittedName>
        <fullName evidence="5">Transcriptional regulator</fullName>
    </submittedName>
</protein>
<keyword evidence="6" id="KW-1185">Reference proteome</keyword>
<proteinExistence type="predicted"/>
<dbReference type="Proteomes" id="UP000243650">
    <property type="component" value="Unassembled WGS sequence"/>
</dbReference>
<dbReference type="InterPro" id="IPR002577">
    <property type="entry name" value="HTH_HxlR"/>
</dbReference>
<dbReference type="EMBL" id="PVNS01000008">
    <property type="protein sequence ID" value="PRO65375.1"/>
    <property type="molecule type" value="Genomic_DNA"/>
</dbReference>
<feature type="domain" description="HTH hxlR-type" evidence="4">
    <location>
        <begin position="7"/>
        <end position="106"/>
    </location>
</feature>
<evidence type="ECO:0000259" key="4">
    <source>
        <dbReference type="PROSITE" id="PS51118"/>
    </source>
</evidence>
<dbReference type="PROSITE" id="PS51118">
    <property type="entry name" value="HTH_HXLR"/>
    <property type="match status" value="1"/>
</dbReference>
<evidence type="ECO:0000313" key="5">
    <source>
        <dbReference type="EMBL" id="PRO65375.1"/>
    </source>
</evidence>
<evidence type="ECO:0000256" key="1">
    <source>
        <dbReference type="ARBA" id="ARBA00023015"/>
    </source>
</evidence>
<dbReference type="RefSeq" id="WP_105959214.1">
    <property type="nucleotide sequence ID" value="NZ_PVNS01000008.1"/>
</dbReference>
<evidence type="ECO:0000256" key="3">
    <source>
        <dbReference type="ARBA" id="ARBA00023163"/>
    </source>
</evidence>
<evidence type="ECO:0000313" key="6">
    <source>
        <dbReference type="Proteomes" id="UP000243650"/>
    </source>
</evidence>
<keyword evidence="3" id="KW-0804">Transcription</keyword>
<dbReference type="Pfam" id="PF01638">
    <property type="entry name" value="HxlR"/>
    <property type="match status" value="1"/>
</dbReference>
<dbReference type="InterPro" id="IPR036390">
    <property type="entry name" value="WH_DNA-bd_sf"/>
</dbReference>
<dbReference type="SUPFAM" id="SSF46785">
    <property type="entry name" value="Winged helix' DNA-binding domain"/>
    <property type="match status" value="1"/>
</dbReference>
<dbReference type="AlphaFoldDB" id="A0A2P6MGF5"/>
<evidence type="ECO:0000256" key="2">
    <source>
        <dbReference type="ARBA" id="ARBA00023125"/>
    </source>
</evidence>
<reference evidence="5 6" key="1">
    <citation type="submission" date="2018-03" db="EMBL/GenBank/DDBJ databases">
        <title>Bacillus urumqiensis sp. nov., a moderately haloalkaliphilic bacterium isolated from a salt lake.</title>
        <authorList>
            <person name="Zhao B."/>
            <person name="Liao Z."/>
        </authorList>
    </citation>
    <scope>NUCLEOTIDE SEQUENCE [LARGE SCALE GENOMIC DNA]</scope>
    <source>
        <strain evidence="5 6">BZ-SZ-XJ18</strain>
    </source>
</reference>
<dbReference type="OrthoDB" id="9800966at2"/>
<dbReference type="PANTHER" id="PTHR33204">
    <property type="entry name" value="TRANSCRIPTIONAL REGULATOR, MARR FAMILY"/>
    <property type="match status" value="1"/>
</dbReference>
<gene>
    <name evidence="5" type="ORF">C6I21_09435</name>
</gene>
<keyword evidence="2" id="KW-0238">DNA-binding</keyword>
<dbReference type="InterPro" id="IPR036388">
    <property type="entry name" value="WH-like_DNA-bd_sf"/>
</dbReference>
<sequence>MESFEMCPKFESAFQLLGKRWNGLIIRVLLSGPSRFKDISANIPSMSDKMLVDRLKQLEEMGVVERHVYPETPVRIEYELSKKGRALEPALDEIQSWAEQWMDQPETADPAAASTGT</sequence>
<name>A0A2P6MGF5_ALKUR</name>
<keyword evidence="1" id="KW-0805">Transcription regulation</keyword>